<keyword evidence="1" id="KW-0479">Metal-binding</keyword>
<keyword evidence="3" id="KW-0472">Membrane</keyword>
<keyword evidence="3" id="KW-1133">Transmembrane helix</keyword>
<reference evidence="5 6" key="1">
    <citation type="submission" date="2017-06" db="EMBL/GenBank/DDBJ databases">
        <title>Draft genome sequence of anaerobic fermentative bacterium Anaeromicrobium sediminis DY2726D isolated from West Pacific Ocean sediments.</title>
        <authorList>
            <person name="Zeng X."/>
        </authorList>
    </citation>
    <scope>NUCLEOTIDE SEQUENCE [LARGE SCALE GENOMIC DNA]</scope>
    <source>
        <strain evidence="5 6">DY2726D</strain>
    </source>
</reference>
<evidence type="ECO:0000313" key="5">
    <source>
        <dbReference type="EMBL" id="PAB60321.1"/>
    </source>
</evidence>
<evidence type="ECO:0000256" key="3">
    <source>
        <dbReference type="SAM" id="Phobius"/>
    </source>
</evidence>
<keyword evidence="3" id="KW-0812">Transmembrane</keyword>
<protein>
    <recommendedName>
        <fullName evidence="4">Calcineurin-like phosphoesterase domain-containing protein</fullName>
    </recommendedName>
</protein>
<evidence type="ECO:0000313" key="6">
    <source>
        <dbReference type="Proteomes" id="UP000216024"/>
    </source>
</evidence>
<dbReference type="PANTHER" id="PTHR31302">
    <property type="entry name" value="TRANSMEMBRANE PROTEIN WITH METALLOPHOSPHOESTERASE DOMAIN-RELATED"/>
    <property type="match status" value="1"/>
</dbReference>
<dbReference type="SUPFAM" id="SSF56300">
    <property type="entry name" value="Metallo-dependent phosphatases"/>
    <property type="match status" value="1"/>
</dbReference>
<comment type="caution">
    <text evidence="5">The sequence shown here is derived from an EMBL/GenBank/DDBJ whole genome shotgun (WGS) entry which is preliminary data.</text>
</comment>
<proteinExistence type="predicted"/>
<dbReference type="Gene3D" id="3.60.21.10">
    <property type="match status" value="1"/>
</dbReference>
<dbReference type="GO" id="GO:0008758">
    <property type="term" value="F:UDP-2,3-diacylglucosamine hydrolase activity"/>
    <property type="evidence" value="ECO:0007669"/>
    <property type="project" value="TreeGrafter"/>
</dbReference>
<keyword evidence="6" id="KW-1185">Reference proteome</keyword>
<dbReference type="Pfam" id="PF00149">
    <property type="entry name" value="Metallophos"/>
    <property type="match status" value="1"/>
</dbReference>
<dbReference type="GO" id="GO:0016020">
    <property type="term" value="C:membrane"/>
    <property type="evidence" value="ECO:0007669"/>
    <property type="project" value="GOC"/>
</dbReference>
<evidence type="ECO:0000256" key="1">
    <source>
        <dbReference type="ARBA" id="ARBA00022723"/>
    </source>
</evidence>
<dbReference type="InterPro" id="IPR004843">
    <property type="entry name" value="Calcineurin-like_PHP"/>
</dbReference>
<evidence type="ECO:0000259" key="4">
    <source>
        <dbReference type="Pfam" id="PF00149"/>
    </source>
</evidence>
<name>A0A267ML56_9FIRM</name>
<organism evidence="5 6">
    <name type="scientific">Anaeromicrobium sediminis</name>
    <dbReference type="NCBI Taxonomy" id="1478221"/>
    <lineage>
        <taxon>Bacteria</taxon>
        <taxon>Bacillati</taxon>
        <taxon>Bacillota</taxon>
        <taxon>Clostridia</taxon>
        <taxon>Peptostreptococcales</taxon>
        <taxon>Thermotaleaceae</taxon>
        <taxon>Anaeromicrobium</taxon>
    </lineage>
</organism>
<accession>A0A267ML56</accession>
<dbReference type="GO" id="GO:0009245">
    <property type="term" value="P:lipid A biosynthetic process"/>
    <property type="evidence" value="ECO:0007669"/>
    <property type="project" value="TreeGrafter"/>
</dbReference>
<dbReference type="InterPro" id="IPR051158">
    <property type="entry name" value="Metallophosphoesterase_sf"/>
</dbReference>
<dbReference type="RefSeq" id="WP_095131727.1">
    <property type="nucleotide sequence ID" value="NZ_NIBG01000003.1"/>
</dbReference>
<dbReference type="Proteomes" id="UP000216024">
    <property type="component" value="Unassembled WGS sequence"/>
</dbReference>
<feature type="domain" description="Calcineurin-like phosphoesterase" evidence="4">
    <location>
        <begin position="47"/>
        <end position="209"/>
    </location>
</feature>
<evidence type="ECO:0000256" key="2">
    <source>
        <dbReference type="ARBA" id="ARBA00022801"/>
    </source>
</evidence>
<feature type="transmembrane region" description="Helical" evidence="3">
    <location>
        <begin position="12"/>
        <end position="31"/>
    </location>
</feature>
<dbReference type="AlphaFoldDB" id="A0A267ML56"/>
<dbReference type="OrthoDB" id="9780884at2"/>
<dbReference type="InterPro" id="IPR029052">
    <property type="entry name" value="Metallo-depent_PP-like"/>
</dbReference>
<dbReference type="GO" id="GO:0046872">
    <property type="term" value="F:metal ion binding"/>
    <property type="evidence" value="ECO:0007669"/>
    <property type="project" value="UniProtKB-KW"/>
</dbReference>
<dbReference type="PANTHER" id="PTHR31302:SF31">
    <property type="entry name" value="PHOSPHODIESTERASE YAEI"/>
    <property type="match status" value="1"/>
</dbReference>
<sequence>MRKIIRAKNKKLMVAIIFFICFYLYLSNNWIENTRYNISSDKIDTPIKIVHLSDLHGKQFGKGNKKLIKNIMKESPAIIVFTGDLIDADRNTNIKESAQFLEQLSQFAPVYYIRGNHEYNSSKYQELMNYLHEIHGRFYILDGDYQKIKLKGYTFNILGLDRNKKGVMEKFLAEKGYRIILNHYSENFLENENLSRFDVDLVLTGHAHGGQWRLPIIGGVYSPGQGFDPKYYEGIHEGNGSIQVISRGLGNSIFPFRIFNRPEVITIIIE</sequence>
<keyword evidence="2" id="KW-0378">Hydrolase</keyword>
<gene>
    <name evidence="5" type="ORF">CCE28_05340</name>
</gene>
<dbReference type="EMBL" id="NIBG01000003">
    <property type="protein sequence ID" value="PAB60321.1"/>
    <property type="molecule type" value="Genomic_DNA"/>
</dbReference>